<comment type="caution">
    <text evidence="2">The sequence shown here is derived from an EMBL/GenBank/DDBJ whole genome shotgun (WGS) entry which is preliminary data.</text>
</comment>
<protein>
    <submittedName>
        <fullName evidence="2">Uncharacterized protein</fullName>
    </submittedName>
</protein>
<feature type="region of interest" description="Disordered" evidence="1">
    <location>
        <begin position="111"/>
        <end position="139"/>
    </location>
</feature>
<dbReference type="EMBL" id="JARBHB010000001">
    <property type="protein sequence ID" value="KAJ8895922.1"/>
    <property type="molecule type" value="Genomic_DNA"/>
</dbReference>
<evidence type="ECO:0000256" key="1">
    <source>
        <dbReference type="SAM" id="MobiDB-lite"/>
    </source>
</evidence>
<name>A0ABQ9IGW7_9NEOP</name>
<feature type="compositionally biased region" description="Basic residues" evidence="1">
    <location>
        <begin position="49"/>
        <end position="61"/>
    </location>
</feature>
<reference evidence="2 3" key="1">
    <citation type="submission" date="2023-02" db="EMBL/GenBank/DDBJ databases">
        <title>LHISI_Scaffold_Assembly.</title>
        <authorList>
            <person name="Stuart O.P."/>
            <person name="Cleave R."/>
            <person name="Magrath M.J.L."/>
            <person name="Mikheyev A.S."/>
        </authorList>
    </citation>
    <scope>NUCLEOTIDE SEQUENCE [LARGE SCALE GENOMIC DNA]</scope>
    <source>
        <strain evidence="2">Daus_M_001</strain>
        <tissue evidence="2">Leg muscle</tissue>
    </source>
</reference>
<proteinExistence type="predicted"/>
<feature type="region of interest" description="Disordered" evidence="1">
    <location>
        <begin position="37"/>
        <end position="73"/>
    </location>
</feature>
<gene>
    <name evidence="2" type="ORF">PR048_001263</name>
</gene>
<keyword evidence="3" id="KW-1185">Reference proteome</keyword>
<evidence type="ECO:0000313" key="2">
    <source>
        <dbReference type="EMBL" id="KAJ8895922.1"/>
    </source>
</evidence>
<organism evidence="2 3">
    <name type="scientific">Dryococelus australis</name>
    <dbReference type="NCBI Taxonomy" id="614101"/>
    <lineage>
        <taxon>Eukaryota</taxon>
        <taxon>Metazoa</taxon>
        <taxon>Ecdysozoa</taxon>
        <taxon>Arthropoda</taxon>
        <taxon>Hexapoda</taxon>
        <taxon>Insecta</taxon>
        <taxon>Pterygota</taxon>
        <taxon>Neoptera</taxon>
        <taxon>Polyneoptera</taxon>
        <taxon>Phasmatodea</taxon>
        <taxon>Verophasmatodea</taxon>
        <taxon>Anareolatae</taxon>
        <taxon>Phasmatidae</taxon>
        <taxon>Eurycanthinae</taxon>
        <taxon>Dryococelus</taxon>
    </lineage>
</organism>
<evidence type="ECO:0000313" key="3">
    <source>
        <dbReference type="Proteomes" id="UP001159363"/>
    </source>
</evidence>
<sequence>MQTASTLSGVIWVRSGEIWAALNSEFLRADEGETRYGAAPEFKDGGNRRSPRKTANQRHRPATIPTCGNPGANIPGIEPCSPLWEASSPNTLTTAAPIRKTRIRAVLAEIRGEKQQRKSPPPASERCLLSSEHQTKKTSEDVCCYVAPSGRELEHPWVLSLQHEDDTFLPNVE</sequence>
<accession>A0ABQ9IGW7</accession>
<dbReference type="Proteomes" id="UP001159363">
    <property type="component" value="Chromosome 1"/>
</dbReference>